<feature type="transmembrane region" description="Helical" evidence="1">
    <location>
        <begin position="118"/>
        <end position="141"/>
    </location>
</feature>
<keyword evidence="1" id="KW-0472">Membrane</keyword>
<proteinExistence type="predicted"/>
<evidence type="ECO:0000256" key="1">
    <source>
        <dbReference type="SAM" id="Phobius"/>
    </source>
</evidence>
<feature type="transmembrane region" description="Helical" evidence="1">
    <location>
        <begin position="95"/>
        <end position="112"/>
    </location>
</feature>
<organism evidence="2 3">
    <name type="scientific">Vigna mungo</name>
    <name type="common">Black gram</name>
    <name type="synonym">Phaseolus mungo</name>
    <dbReference type="NCBI Taxonomy" id="3915"/>
    <lineage>
        <taxon>Eukaryota</taxon>
        <taxon>Viridiplantae</taxon>
        <taxon>Streptophyta</taxon>
        <taxon>Embryophyta</taxon>
        <taxon>Tracheophyta</taxon>
        <taxon>Spermatophyta</taxon>
        <taxon>Magnoliopsida</taxon>
        <taxon>eudicotyledons</taxon>
        <taxon>Gunneridae</taxon>
        <taxon>Pentapetalae</taxon>
        <taxon>rosids</taxon>
        <taxon>fabids</taxon>
        <taxon>Fabales</taxon>
        <taxon>Fabaceae</taxon>
        <taxon>Papilionoideae</taxon>
        <taxon>50 kb inversion clade</taxon>
        <taxon>NPAAA clade</taxon>
        <taxon>indigoferoid/millettioid clade</taxon>
        <taxon>Phaseoleae</taxon>
        <taxon>Vigna</taxon>
    </lineage>
</organism>
<reference evidence="2 3" key="1">
    <citation type="journal article" date="2023" name="Life. Sci Alliance">
        <title>Evolutionary insights into 3D genome organization and epigenetic landscape of Vigna mungo.</title>
        <authorList>
            <person name="Junaid A."/>
            <person name="Singh B."/>
            <person name="Bhatia S."/>
        </authorList>
    </citation>
    <scope>NUCLEOTIDE SEQUENCE [LARGE SCALE GENOMIC DNA]</scope>
    <source>
        <strain evidence="2">Urdbean</strain>
    </source>
</reference>
<accession>A0AAQ3SFT0</accession>
<evidence type="ECO:0000313" key="3">
    <source>
        <dbReference type="Proteomes" id="UP001374535"/>
    </source>
</evidence>
<evidence type="ECO:0000313" key="2">
    <source>
        <dbReference type="EMBL" id="WVZ25909.1"/>
    </source>
</evidence>
<gene>
    <name evidence="2" type="ORF">V8G54_004453</name>
</gene>
<keyword evidence="1" id="KW-0812">Transmembrane</keyword>
<keyword evidence="1" id="KW-1133">Transmembrane helix</keyword>
<dbReference type="AlphaFoldDB" id="A0AAQ3SFT0"/>
<keyword evidence="3" id="KW-1185">Reference proteome</keyword>
<dbReference type="EMBL" id="CP144700">
    <property type="protein sequence ID" value="WVZ25909.1"/>
    <property type="molecule type" value="Genomic_DNA"/>
</dbReference>
<name>A0AAQ3SFT0_VIGMU</name>
<sequence length="149" mass="16966">MQTCKPLGENSTEFINYVALLGTSKTSILFDDWDHVSENVKNQIWQSILKLQELSKKTVAWQPVKCAVIGLASCEECWLHVEDCSMWVQIAEEGILAVILVFVYAAIFGFGLERRFTFLRAASINSLFLVVKTTTIIVHLLPRFEGHWM</sequence>
<dbReference type="Proteomes" id="UP001374535">
    <property type="component" value="Chromosome 1"/>
</dbReference>
<protein>
    <submittedName>
        <fullName evidence="2">Uncharacterized protein</fullName>
    </submittedName>
</protein>